<dbReference type="KEGG" id="egr:104422924"/>
<proteinExistence type="predicted"/>
<evidence type="ECO:0000259" key="5">
    <source>
        <dbReference type="PROSITE" id="PS50222"/>
    </source>
</evidence>
<dbReference type="InterPro" id="IPR011992">
    <property type="entry name" value="EF-hand-dom_pair"/>
</dbReference>
<feature type="domain" description="EF-hand" evidence="5">
    <location>
        <begin position="135"/>
        <end position="170"/>
    </location>
</feature>
<feature type="domain" description="EF-hand" evidence="5">
    <location>
        <begin position="65"/>
        <end position="95"/>
    </location>
</feature>
<dbReference type="FunFam" id="1.10.238.10:FF:000003">
    <property type="entry name" value="Calmodulin A"/>
    <property type="match status" value="1"/>
</dbReference>
<accession>A0A059D1H4</accession>
<dbReference type="InterPro" id="IPR002048">
    <property type="entry name" value="EF_hand_dom"/>
</dbReference>
<organism evidence="6">
    <name type="scientific">Eucalyptus grandis</name>
    <name type="common">Flooded gum</name>
    <dbReference type="NCBI Taxonomy" id="71139"/>
    <lineage>
        <taxon>Eukaryota</taxon>
        <taxon>Viridiplantae</taxon>
        <taxon>Streptophyta</taxon>
        <taxon>Embryophyta</taxon>
        <taxon>Tracheophyta</taxon>
        <taxon>Spermatophyta</taxon>
        <taxon>Magnoliopsida</taxon>
        <taxon>eudicotyledons</taxon>
        <taxon>Gunneridae</taxon>
        <taxon>Pentapetalae</taxon>
        <taxon>rosids</taxon>
        <taxon>malvids</taxon>
        <taxon>Myrtales</taxon>
        <taxon>Myrtaceae</taxon>
        <taxon>Myrtoideae</taxon>
        <taxon>Eucalypteae</taxon>
        <taxon>Eucalyptus</taxon>
    </lineage>
</organism>
<dbReference type="InParanoid" id="A0A059D1H4"/>
<dbReference type="CDD" id="cd00051">
    <property type="entry name" value="EFh"/>
    <property type="match status" value="2"/>
</dbReference>
<dbReference type="GO" id="GO:0005509">
    <property type="term" value="F:calcium ion binding"/>
    <property type="evidence" value="ECO:0007669"/>
    <property type="project" value="InterPro"/>
</dbReference>
<dbReference type="InterPro" id="IPR039647">
    <property type="entry name" value="EF_hand_pair_protein_CML-like"/>
</dbReference>
<evidence type="ECO:0000256" key="4">
    <source>
        <dbReference type="SAM" id="MobiDB-lite"/>
    </source>
</evidence>
<dbReference type="AlphaFoldDB" id="A0A059D1H4"/>
<gene>
    <name evidence="6" type="ORF">EUGRSUZ_B00943</name>
</gene>
<dbReference type="STRING" id="71139.A0A059D1H4"/>
<dbReference type="Gene3D" id="1.10.238.10">
    <property type="entry name" value="EF-hand"/>
    <property type="match status" value="2"/>
</dbReference>
<evidence type="ECO:0000256" key="1">
    <source>
        <dbReference type="ARBA" id="ARBA00022723"/>
    </source>
</evidence>
<feature type="domain" description="EF-hand" evidence="5">
    <location>
        <begin position="29"/>
        <end position="64"/>
    </location>
</feature>
<feature type="region of interest" description="Disordered" evidence="4">
    <location>
        <begin position="1"/>
        <end position="28"/>
    </location>
</feature>
<dbReference type="OrthoDB" id="26525at2759"/>
<name>A0A059D1H4_EUCGR</name>
<sequence>MATPPTPTQAPTPAAAAAAAAAPPHLPHMTNEELRKVFDQFDANGDGKISASELSQVLAAMGSAVPPEDLDRAMAEIDADGDGFISLPEFAGLCRSGPSPDADLRDAFDLYDQDRNGLISAAELHLVLNRLSMNCSVEDCARMIKSVDGDGDGNVNFEEFRKMMASKGPGN</sequence>
<protein>
    <recommendedName>
        <fullName evidence="5">EF-hand domain-containing protein</fullName>
    </recommendedName>
</protein>
<keyword evidence="1" id="KW-0479">Metal-binding</keyword>
<dbReference type="PROSITE" id="PS00018">
    <property type="entry name" value="EF_HAND_1"/>
    <property type="match status" value="3"/>
</dbReference>
<reference evidence="6" key="1">
    <citation type="submission" date="2013-07" db="EMBL/GenBank/DDBJ databases">
        <title>The genome of Eucalyptus grandis.</title>
        <authorList>
            <person name="Schmutz J."/>
            <person name="Hayes R."/>
            <person name="Myburg A."/>
            <person name="Tuskan G."/>
            <person name="Grattapaglia D."/>
            <person name="Rokhsar D.S."/>
        </authorList>
    </citation>
    <scope>NUCLEOTIDE SEQUENCE</scope>
    <source>
        <tissue evidence="6">Leaf extractions</tissue>
    </source>
</reference>
<dbReference type="EMBL" id="KK198754">
    <property type="protein sequence ID" value="KCW84060.1"/>
    <property type="molecule type" value="Genomic_DNA"/>
</dbReference>
<dbReference type="PROSITE" id="PS50222">
    <property type="entry name" value="EF_HAND_2"/>
    <property type="match status" value="4"/>
</dbReference>
<dbReference type="Gramene" id="KCW84060">
    <property type="protein sequence ID" value="KCW84060"/>
    <property type="gene ID" value="EUGRSUZ_B00943"/>
</dbReference>
<evidence type="ECO:0000256" key="2">
    <source>
        <dbReference type="ARBA" id="ARBA00022737"/>
    </source>
</evidence>
<dbReference type="eggNOG" id="KOG0027">
    <property type="taxonomic scope" value="Eukaryota"/>
</dbReference>
<evidence type="ECO:0000256" key="3">
    <source>
        <dbReference type="ARBA" id="ARBA00022837"/>
    </source>
</evidence>
<dbReference type="PANTHER" id="PTHR10891">
    <property type="entry name" value="EF-HAND CALCIUM-BINDING DOMAIN CONTAINING PROTEIN"/>
    <property type="match status" value="1"/>
</dbReference>
<feature type="compositionally biased region" description="Low complexity" evidence="4">
    <location>
        <begin position="11"/>
        <end position="23"/>
    </location>
</feature>
<dbReference type="SMART" id="SM00054">
    <property type="entry name" value="EFh"/>
    <property type="match status" value="4"/>
</dbReference>
<dbReference type="Pfam" id="PF13499">
    <property type="entry name" value="EF-hand_7"/>
    <property type="match status" value="2"/>
</dbReference>
<keyword evidence="3" id="KW-0106">Calcium</keyword>
<dbReference type="InterPro" id="IPR018247">
    <property type="entry name" value="EF_Hand_1_Ca_BS"/>
</dbReference>
<feature type="domain" description="EF-hand" evidence="5">
    <location>
        <begin position="99"/>
        <end position="134"/>
    </location>
</feature>
<dbReference type="FunCoup" id="A0A059D1H4">
    <property type="interactions" value="396"/>
</dbReference>
<dbReference type="SUPFAM" id="SSF47473">
    <property type="entry name" value="EF-hand"/>
    <property type="match status" value="1"/>
</dbReference>
<evidence type="ECO:0000313" key="6">
    <source>
        <dbReference type="EMBL" id="KCW84060.1"/>
    </source>
</evidence>
<keyword evidence="2" id="KW-0677">Repeat</keyword>
<feature type="compositionally biased region" description="Pro residues" evidence="4">
    <location>
        <begin position="1"/>
        <end position="10"/>
    </location>
</feature>
<dbReference type="OMA" id="ELRLIMY"/>